<dbReference type="AlphaFoldDB" id="A0AAE1A2L6"/>
<comment type="caution">
    <text evidence="2">The sequence shown here is derived from an EMBL/GenBank/DDBJ whole genome shotgun (WGS) entry which is preliminary data.</text>
</comment>
<evidence type="ECO:0000313" key="3">
    <source>
        <dbReference type="Proteomes" id="UP001283361"/>
    </source>
</evidence>
<gene>
    <name evidence="2" type="ORF">RRG08_051666</name>
</gene>
<evidence type="ECO:0000256" key="1">
    <source>
        <dbReference type="SAM" id="MobiDB-lite"/>
    </source>
</evidence>
<organism evidence="2 3">
    <name type="scientific">Elysia crispata</name>
    <name type="common">lettuce slug</name>
    <dbReference type="NCBI Taxonomy" id="231223"/>
    <lineage>
        <taxon>Eukaryota</taxon>
        <taxon>Metazoa</taxon>
        <taxon>Spiralia</taxon>
        <taxon>Lophotrochozoa</taxon>
        <taxon>Mollusca</taxon>
        <taxon>Gastropoda</taxon>
        <taxon>Heterobranchia</taxon>
        <taxon>Euthyneura</taxon>
        <taxon>Panpulmonata</taxon>
        <taxon>Sacoglossa</taxon>
        <taxon>Placobranchoidea</taxon>
        <taxon>Plakobranchidae</taxon>
        <taxon>Elysia</taxon>
    </lineage>
</organism>
<keyword evidence="3" id="KW-1185">Reference proteome</keyword>
<dbReference type="EMBL" id="JAWDGP010002758">
    <property type="protein sequence ID" value="KAK3780188.1"/>
    <property type="molecule type" value="Genomic_DNA"/>
</dbReference>
<sequence>MKEMDHRSAAAVDELNRDQLTHQSNVLVQCCAVQWLADPEAALMAPAPNRVCVQPERIGLLYRCSDQGLLGLRDRLPCPALPCPASNAVTGSRHLNNHQLLLLLHAARATPPSSSFSPDQQQLNILLARPELPRATGNCLFSRRVISPSDDELASPSQAAARGPNQRKY</sequence>
<evidence type="ECO:0000313" key="2">
    <source>
        <dbReference type="EMBL" id="KAK3780188.1"/>
    </source>
</evidence>
<protein>
    <submittedName>
        <fullName evidence="2">Uncharacterized protein</fullName>
    </submittedName>
</protein>
<proteinExistence type="predicted"/>
<reference evidence="2" key="1">
    <citation type="journal article" date="2023" name="G3 (Bethesda)">
        <title>A reference genome for the long-term kleptoplast-retaining sea slug Elysia crispata morphotype clarki.</title>
        <authorList>
            <person name="Eastman K.E."/>
            <person name="Pendleton A.L."/>
            <person name="Shaikh M.A."/>
            <person name="Suttiyut T."/>
            <person name="Ogas R."/>
            <person name="Tomko P."/>
            <person name="Gavelis G."/>
            <person name="Widhalm J.R."/>
            <person name="Wisecaver J.H."/>
        </authorList>
    </citation>
    <scope>NUCLEOTIDE SEQUENCE</scope>
    <source>
        <strain evidence="2">ECLA1</strain>
    </source>
</reference>
<accession>A0AAE1A2L6</accession>
<name>A0AAE1A2L6_9GAST</name>
<dbReference type="Proteomes" id="UP001283361">
    <property type="component" value="Unassembled WGS sequence"/>
</dbReference>
<feature type="region of interest" description="Disordered" evidence="1">
    <location>
        <begin position="149"/>
        <end position="169"/>
    </location>
</feature>